<dbReference type="Gene3D" id="1.10.10.60">
    <property type="entry name" value="Homeodomain-like"/>
    <property type="match status" value="1"/>
</dbReference>
<dbReference type="InterPro" id="IPR009057">
    <property type="entry name" value="Homeodomain-like_sf"/>
</dbReference>
<accession>A0AAD5Y553</accession>
<keyword evidence="3" id="KW-1185">Reference proteome</keyword>
<evidence type="ECO:0000313" key="2">
    <source>
        <dbReference type="EMBL" id="KAJ3252283.1"/>
    </source>
</evidence>
<dbReference type="AlphaFoldDB" id="A0AAD5Y553"/>
<protein>
    <recommendedName>
        <fullName evidence="1">Myb-like domain-containing protein</fullName>
    </recommendedName>
</protein>
<dbReference type="PANTHER" id="PTHR41733">
    <property type="entry name" value="UBIQUITIN-ASSOCIATED/TRANSLATION ELONGATION FACTOR EF1B, N-TERMINAL, EUKARYOTE"/>
    <property type="match status" value="1"/>
</dbReference>
<dbReference type="Pfam" id="PF00249">
    <property type="entry name" value="Myb_DNA-binding"/>
    <property type="match status" value="1"/>
</dbReference>
<dbReference type="InterPro" id="IPR001005">
    <property type="entry name" value="SANT/Myb"/>
</dbReference>
<gene>
    <name evidence="2" type="ORF">HK103_001653</name>
</gene>
<proteinExistence type="predicted"/>
<comment type="caution">
    <text evidence="2">The sequence shown here is derived from an EMBL/GenBank/DDBJ whole genome shotgun (WGS) entry which is preliminary data.</text>
</comment>
<dbReference type="PROSITE" id="PS50090">
    <property type="entry name" value="MYB_LIKE"/>
    <property type="match status" value="1"/>
</dbReference>
<dbReference type="Proteomes" id="UP001210925">
    <property type="component" value="Unassembled WGS sequence"/>
</dbReference>
<dbReference type="SUPFAM" id="SSF46689">
    <property type="entry name" value="Homeodomain-like"/>
    <property type="match status" value="1"/>
</dbReference>
<organism evidence="2 3">
    <name type="scientific">Boothiomyces macroporosus</name>
    <dbReference type="NCBI Taxonomy" id="261099"/>
    <lineage>
        <taxon>Eukaryota</taxon>
        <taxon>Fungi</taxon>
        <taxon>Fungi incertae sedis</taxon>
        <taxon>Chytridiomycota</taxon>
        <taxon>Chytridiomycota incertae sedis</taxon>
        <taxon>Chytridiomycetes</taxon>
        <taxon>Rhizophydiales</taxon>
        <taxon>Terramycetaceae</taxon>
        <taxon>Boothiomyces</taxon>
    </lineage>
</organism>
<evidence type="ECO:0000313" key="3">
    <source>
        <dbReference type="Proteomes" id="UP001210925"/>
    </source>
</evidence>
<evidence type="ECO:0000259" key="1">
    <source>
        <dbReference type="PROSITE" id="PS50090"/>
    </source>
</evidence>
<dbReference type="EMBL" id="JADGKB010000147">
    <property type="protein sequence ID" value="KAJ3252283.1"/>
    <property type="molecule type" value="Genomic_DNA"/>
</dbReference>
<sequence>MTIEKPKSMTSGQRNIIRPNDSASLWNCTLVPGWTREESDILRKALMKFGIGNWKEVMEAGVLPGKTNAQLNLQLQRLLGQQSTAEFQGLHIDPAVIGEKNASLTGDHIKRKNGFIVNTGGKLSRPELLKRIQQNKELYEISEEEWSKIELPVAAPVPENVIVQEKQARLFELEKQLRVVEQEIKERLEYLQNNIVEKDQLNKS</sequence>
<name>A0AAD5Y553_9FUNG</name>
<feature type="domain" description="Myb-like" evidence="1">
    <location>
        <begin position="34"/>
        <end position="79"/>
    </location>
</feature>
<dbReference type="PANTHER" id="PTHR41733:SF1">
    <property type="entry name" value="CHROMOSOME UNDETERMINED SCAFFOLD_30, WHOLE GENOME SHOTGUN SEQUENCE"/>
    <property type="match status" value="1"/>
</dbReference>
<reference evidence="2" key="1">
    <citation type="submission" date="2020-05" db="EMBL/GenBank/DDBJ databases">
        <title>Phylogenomic resolution of chytrid fungi.</title>
        <authorList>
            <person name="Stajich J.E."/>
            <person name="Amses K."/>
            <person name="Simmons R."/>
            <person name="Seto K."/>
            <person name="Myers J."/>
            <person name="Bonds A."/>
            <person name="Quandt C.A."/>
            <person name="Barry K."/>
            <person name="Liu P."/>
            <person name="Grigoriev I."/>
            <person name="Longcore J.E."/>
            <person name="James T.Y."/>
        </authorList>
    </citation>
    <scope>NUCLEOTIDE SEQUENCE</scope>
    <source>
        <strain evidence="2">PLAUS21</strain>
    </source>
</reference>